<feature type="compositionally biased region" description="Acidic residues" evidence="1">
    <location>
        <begin position="207"/>
        <end position="225"/>
    </location>
</feature>
<keyword evidence="2" id="KW-0472">Membrane</keyword>
<reference evidence="5" key="1">
    <citation type="submission" date="2017-02" db="UniProtKB">
        <authorList>
            <consortium name="WormBaseParasite"/>
        </authorList>
    </citation>
    <scope>IDENTIFICATION</scope>
</reference>
<feature type="chain" id="PRO_5005892201" evidence="3">
    <location>
        <begin position="23"/>
        <end position="455"/>
    </location>
</feature>
<evidence type="ECO:0000313" key="4">
    <source>
        <dbReference type="Proteomes" id="UP000038045"/>
    </source>
</evidence>
<evidence type="ECO:0000256" key="1">
    <source>
        <dbReference type="SAM" id="MobiDB-lite"/>
    </source>
</evidence>
<keyword evidence="4" id="KW-1185">Reference proteome</keyword>
<evidence type="ECO:0000256" key="3">
    <source>
        <dbReference type="SAM" id="SignalP"/>
    </source>
</evidence>
<keyword evidence="3" id="KW-0732">Signal</keyword>
<feature type="region of interest" description="Disordered" evidence="1">
    <location>
        <begin position="207"/>
        <end position="254"/>
    </location>
</feature>
<keyword evidence="2" id="KW-1133">Transmembrane helix</keyword>
<protein>
    <submittedName>
        <fullName evidence="5">Recep_L_domain domain-containing protein</fullName>
    </submittedName>
</protein>
<evidence type="ECO:0000256" key="2">
    <source>
        <dbReference type="SAM" id="Phobius"/>
    </source>
</evidence>
<feature type="compositionally biased region" description="Basic and acidic residues" evidence="1">
    <location>
        <begin position="226"/>
        <end position="236"/>
    </location>
</feature>
<keyword evidence="2" id="KW-0812">Transmembrane</keyword>
<dbReference type="WBParaSite" id="PTRK_0001180600.1">
    <property type="protein sequence ID" value="PTRK_0001180600.1"/>
    <property type="gene ID" value="PTRK_0001180600"/>
</dbReference>
<organism evidence="4 5">
    <name type="scientific">Parastrongyloides trichosuri</name>
    <name type="common">Possum-specific nematode worm</name>
    <dbReference type="NCBI Taxonomy" id="131310"/>
    <lineage>
        <taxon>Eukaryota</taxon>
        <taxon>Metazoa</taxon>
        <taxon>Ecdysozoa</taxon>
        <taxon>Nematoda</taxon>
        <taxon>Chromadorea</taxon>
        <taxon>Rhabditida</taxon>
        <taxon>Tylenchina</taxon>
        <taxon>Panagrolaimomorpha</taxon>
        <taxon>Strongyloidoidea</taxon>
        <taxon>Strongyloididae</taxon>
        <taxon>Parastrongyloides</taxon>
    </lineage>
</organism>
<accession>A0A0N4ZTH8</accession>
<proteinExistence type="predicted"/>
<feature type="compositionally biased region" description="Polar residues" evidence="1">
    <location>
        <begin position="244"/>
        <end position="254"/>
    </location>
</feature>
<sequence>MINKRAIALMAIICHFIGFIHTSPISYKDNICNKGNNYQCDCKSCWKEFENRSETDKFIPWVQIELISCPNEQEVKMFNDLLIRKRVAIWFNEECASVLDCHKFGKNKHFTEKDIIIGGNIDCSPLGGQLKINVIGKGNELTKDNVVPAEVIVQVLQTREHLLSYIIGIDLMSISTLSNGQNYQHQIGNLDNFNFDMFDDTKNDVQNEDYENEDEYEDDDEDYEDESNHAEKADFHDIDDENNNKFISSKQDTNLSTTTKISSTSITLQVTTPKPRLSSKHKVKDFLDGSKLVTKILHSTMTSLNVTEEETTITMNDKPQVTTMPSKVLQISEVPNDLNSYNNKSKTFIDTPSSTLFINNLFNNIPEWLTISLITILITFILILCLLSCITYMFINCRTNVRKIPKDKNNKSIIIKKEEKRCDTTRLEGNNNVEKMLLDKITTGTVSKNFEEYDL</sequence>
<feature type="transmembrane region" description="Helical" evidence="2">
    <location>
        <begin position="368"/>
        <end position="395"/>
    </location>
</feature>
<evidence type="ECO:0000313" key="5">
    <source>
        <dbReference type="WBParaSite" id="PTRK_0001180600.1"/>
    </source>
</evidence>
<name>A0A0N4ZTH8_PARTI</name>
<dbReference type="Proteomes" id="UP000038045">
    <property type="component" value="Unplaced"/>
</dbReference>
<dbReference type="AlphaFoldDB" id="A0A0N4ZTH8"/>
<feature type="signal peptide" evidence="3">
    <location>
        <begin position="1"/>
        <end position="22"/>
    </location>
</feature>